<feature type="region of interest" description="Disordered" evidence="1">
    <location>
        <begin position="1"/>
        <end position="63"/>
    </location>
</feature>
<accession>A0A2P1CCY0</accession>
<dbReference type="Proteomes" id="UP000241655">
    <property type="component" value="Segment"/>
</dbReference>
<dbReference type="EMBL" id="MG920059">
    <property type="protein sequence ID" value="AVJ49054.1"/>
    <property type="molecule type" value="Genomic_DNA"/>
</dbReference>
<evidence type="ECO:0000313" key="3">
    <source>
        <dbReference type="Proteomes" id="UP000241655"/>
    </source>
</evidence>
<feature type="compositionally biased region" description="Low complexity" evidence="1">
    <location>
        <begin position="9"/>
        <end position="35"/>
    </location>
</feature>
<protein>
    <submittedName>
        <fullName evidence="2">Uncharacterized protein</fullName>
    </submittedName>
</protein>
<reference evidence="2 3" key="1">
    <citation type="submission" date="2018-02" db="EMBL/GenBank/DDBJ databases">
        <authorList>
            <person name="Ng W.L."/>
            <person name="Stoner T.H."/>
            <person name="Russell D.A."/>
            <person name="Garlena R.A."/>
            <person name="Stoner T.H."/>
            <person name="Pope W.H."/>
            <person name="Jacobs-Sera D."/>
            <person name="Hatfull G.F."/>
        </authorList>
    </citation>
    <scope>NUCLEOTIDE SEQUENCE [LARGE SCALE GENOMIC DNA]</scope>
</reference>
<proteinExistence type="predicted"/>
<evidence type="ECO:0000256" key="1">
    <source>
        <dbReference type="SAM" id="MobiDB-lite"/>
    </source>
</evidence>
<sequence>MTNPFDQGATATAAPAKAAAPAKKAAPRTTAAAKPQAGDGFDGVDESGSHVPGKAADPFSAPPGVSEYKITDFLGETLLVEPTEVIEEMDTEIGTAKDVVRANVVVLTGENQGLVAEDVLVFQMALKRSLLRVLDGPNPYLLGTLALGTAKKGKNAPYIFQKADDEGAALARQWVAANPRR</sequence>
<name>A0A2P1CCY0_9CAUD</name>
<evidence type="ECO:0000313" key="2">
    <source>
        <dbReference type="EMBL" id="AVJ49054.1"/>
    </source>
</evidence>
<gene>
    <name evidence="2" type="primary">48</name>
    <name evidence="2" type="ORF">PBI_BALOO_48</name>
</gene>
<organism evidence="2 3">
    <name type="scientific">Mycobacterium phage Baloo</name>
    <dbReference type="NCBI Taxonomy" id="2099645"/>
    <lineage>
        <taxon>Viruses</taxon>
        <taxon>Duplodnaviria</taxon>
        <taxon>Heunggongvirae</taxon>
        <taxon>Uroviricota</taxon>
        <taxon>Caudoviricetes</taxon>
        <taxon>Bclasvirinae</taxon>
        <taxon>Pipefishvirus</taxon>
        <taxon>Pipefishvirus athena</taxon>
    </lineage>
</organism>